<dbReference type="Pfam" id="PF03190">
    <property type="entry name" value="Thioredox_DsbH"/>
    <property type="match status" value="1"/>
</dbReference>
<dbReference type="RefSeq" id="WP_015280003.1">
    <property type="nucleotide sequence ID" value="NC_019940.1"/>
</dbReference>
<dbReference type="InterPro" id="IPR004879">
    <property type="entry name" value="Ssp411-like_TRX"/>
</dbReference>
<organism evidence="2 3">
    <name type="scientific">Thioflavicoccus mobilis 8321</name>
    <dbReference type="NCBI Taxonomy" id="765912"/>
    <lineage>
        <taxon>Bacteria</taxon>
        <taxon>Pseudomonadati</taxon>
        <taxon>Pseudomonadota</taxon>
        <taxon>Gammaproteobacteria</taxon>
        <taxon>Chromatiales</taxon>
        <taxon>Chromatiaceae</taxon>
        <taxon>Thioflavicoccus</taxon>
    </lineage>
</organism>
<dbReference type="eggNOG" id="COG1331">
    <property type="taxonomic scope" value="Bacteria"/>
</dbReference>
<evidence type="ECO:0000259" key="1">
    <source>
        <dbReference type="Pfam" id="PF03190"/>
    </source>
</evidence>
<dbReference type="InterPro" id="IPR036249">
    <property type="entry name" value="Thioredoxin-like_sf"/>
</dbReference>
<dbReference type="InterPro" id="IPR008928">
    <property type="entry name" value="6-hairpin_glycosidase_sf"/>
</dbReference>
<dbReference type="SUPFAM" id="SSF52833">
    <property type="entry name" value="Thioredoxin-like"/>
    <property type="match status" value="1"/>
</dbReference>
<name>L0GSW2_9GAMM</name>
<reference evidence="2 3" key="1">
    <citation type="submission" date="2011-09" db="EMBL/GenBank/DDBJ databases">
        <title>Complete sequence of chromosome of Thioflavicoccus mobilis 8321.</title>
        <authorList>
            <consortium name="US DOE Joint Genome Institute"/>
            <person name="Lucas S."/>
            <person name="Han J."/>
            <person name="Lapidus A."/>
            <person name="Cheng J.-F."/>
            <person name="Goodwin L."/>
            <person name="Pitluck S."/>
            <person name="Peters L."/>
            <person name="Ovchinnikova G."/>
            <person name="Lu M."/>
            <person name="Detter J.C."/>
            <person name="Han C."/>
            <person name="Tapia R."/>
            <person name="Land M."/>
            <person name="Hauser L."/>
            <person name="Kyrpides N."/>
            <person name="Ivanova N."/>
            <person name="Pagani I."/>
            <person name="Vogl K."/>
            <person name="Liu Z."/>
            <person name="Imhoff J."/>
            <person name="Thiel V."/>
            <person name="Frigaard N.-U."/>
            <person name="Bryant D."/>
            <person name="Woyke T."/>
        </authorList>
    </citation>
    <scope>NUCLEOTIDE SEQUENCE [LARGE SCALE GENOMIC DNA]</scope>
    <source>
        <strain evidence="2 3">8321</strain>
    </source>
</reference>
<dbReference type="PIRSF" id="PIRSF006402">
    <property type="entry name" value="UCP006402_thioredoxin"/>
    <property type="match status" value="1"/>
</dbReference>
<feature type="domain" description="Spermatogenesis-associated protein 20-like TRX" evidence="1">
    <location>
        <begin position="9"/>
        <end position="171"/>
    </location>
</feature>
<dbReference type="AlphaFoldDB" id="L0GSW2"/>
<keyword evidence="3" id="KW-1185">Reference proteome</keyword>
<dbReference type="STRING" id="765912.Thimo_1053"/>
<dbReference type="CDD" id="cd02955">
    <property type="entry name" value="SSP411"/>
    <property type="match status" value="1"/>
</dbReference>
<dbReference type="EMBL" id="CP003051">
    <property type="protein sequence ID" value="AGA89858.1"/>
    <property type="molecule type" value="Genomic_DNA"/>
</dbReference>
<dbReference type="GO" id="GO:0005975">
    <property type="term" value="P:carbohydrate metabolic process"/>
    <property type="evidence" value="ECO:0007669"/>
    <property type="project" value="InterPro"/>
</dbReference>
<dbReference type="OrthoDB" id="9762614at2"/>
<gene>
    <name evidence="2" type="ORF">Thimo_1053</name>
</gene>
<dbReference type="HOGENOM" id="CLU_014051_4_1_6"/>
<dbReference type="Gene3D" id="3.40.30.10">
    <property type="entry name" value="Glutaredoxin"/>
    <property type="match status" value="1"/>
</dbReference>
<dbReference type="PANTHER" id="PTHR42899:SF1">
    <property type="entry name" value="SPERMATOGENESIS-ASSOCIATED PROTEIN 20"/>
    <property type="match status" value="1"/>
</dbReference>
<dbReference type="InterPro" id="IPR024705">
    <property type="entry name" value="Ssp411"/>
</dbReference>
<protein>
    <submittedName>
        <fullName evidence="2">Thioredoxin domain protein</fullName>
    </submittedName>
</protein>
<proteinExistence type="predicted"/>
<dbReference type="Proteomes" id="UP000010816">
    <property type="component" value="Chromosome"/>
</dbReference>
<accession>L0GSW2</accession>
<dbReference type="SUPFAM" id="SSF48208">
    <property type="entry name" value="Six-hairpin glycosidases"/>
    <property type="match status" value="1"/>
</dbReference>
<dbReference type="PANTHER" id="PTHR42899">
    <property type="entry name" value="SPERMATOGENESIS-ASSOCIATED PROTEIN 20"/>
    <property type="match status" value="1"/>
</dbReference>
<sequence length="683" mass="75421">MSDSMPPANRLAATASPYLRQHARNPVDWWPWCDAALAEARAQDRPILLSIGYSACHWCHVMAHESFEDPATAALMNRLFVNIKVDREERPDLDRIYQTAHQLLSSRAGGWPLTVFLTPETLEPFFCGTYFPREPRHGLPAFRQLLEGVERAFREQREAIREQSQGLMAALAELAPRAGAIPDSAPLEGARRQLAASFDAARGGFGGAPKFPRVPDLELLLRHWAATDAAGQPDARALAMVTFTLERMIAGGINDQVGGGFYRYSVDDAWMIPHFEKMLYDNAQLLALCCDAWQATSEPVFRAAAEATADWVIGEMQSDEGGYYSALDADSEGQEGRYYVWTREELEGTLAPEEFAAFAARYGLDGPANFEGRWHLHAQAMPAEVAGRLGLTVAQVEGLIDGARRKLLEVRRARVRPACDEKVLTAWNALMIKGMARAARVLARPDYLASAERALGLVRSTLWRDGRLLASYMDGTAHLPAYLDDHAMLIDALLELLQVRWRRDDLRFAIELAEILLARFEDSGEGGFFFTASDHETLIHRPKPLADESLPAGNAVAARVFQRLGHLLGEPRYLEAAARVLAVAGGDMRRAPYAHASLLMALDEHLEPGETVVVRAPPTELPPWLAELQQTYRPRRSALGIPADEQDLPGNLASMGPGPGARAYLCRGTHCEAPIEELARLPA</sequence>
<dbReference type="KEGG" id="tmb:Thimo_1053"/>
<evidence type="ECO:0000313" key="2">
    <source>
        <dbReference type="EMBL" id="AGA89858.1"/>
    </source>
</evidence>
<evidence type="ECO:0000313" key="3">
    <source>
        <dbReference type="Proteomes" id="UP000010816"/>
    </source>
</evidence>
<dbReference type="PATRIC" id="fig|765912.4.peg.1018"/>